<dbReference type="Proteomes" id="UP001148838">
    <property type="component" value="Unassembled WGS sequence"/>
</dbReference>
<dbReference type="SUPFAM" id="SSF53098">
    <property type="entry name" value="Ribonuclease H-like"/>
    <property type="match status" value="1"/>
</dbReference>
<proteinExistence type="predicted"/>
<evidence type="ECO:0000313" key="2">
    <source>
        <dbReference type="Proteomes" id="UP001148838"/>
    </source>
</evidence>
<accession>A0ABQ8RUS3</accession>
<dbReference type="Gene3D" id="3.30.420.10">
    <property type="entry name" value="Ribonuclease H-like superfamily/Ribonuclease H"/>
    <property type="match status" value="1"/>
</dbReference>
<dbReference type="InterPro" id="IPR036397">
    <property type="entry name" value="RNaseH_sf"/>
</dbReference>
<sequence length="498" mass="56738">MIIYAHDIMLMVRGPTHPIFLQTFQDCLQIIDDGCKTQELQISKEKSALMPMFARKKETYLSHPTVTEWGLNEVTKMKYLGIILDSKLDWYPHTLLLENKILYIRKNLVRCSKAPWGMQFHHLMTIYHHSILVAIMYTAEAWFSLTSRRARHKLLQIQQTFLIFSTKAYKTVSSFSLQAIAGIMRIDQAIILTTTSGPYHQTHDYPYPKHNHIVIDSTRSLGKADLQIFNDGSKTDHHVGSGMMVMKNSKEIHSEIRRLCLDCSVFQAEIIGYANISYAIHTDSKAALLGIANKRTTHPLAVDARNKIINFKSSTFISLHWVKGHQGNERAEHLTKIDASHRITIDYKGIPLTQCKQLLTKPLQKNLNSTYINSEQGLHTKTFIPNISHRLSLSLGPSYITTQFLINHGSFRSYLYKMNKCTSPLCNCTQKPPHTALHLIKDAHNSQDLDLKHYGLLLCIWCSNSTSTPLRSLPSSSTSSALCKNNLIITLYYTVNPQ</sequence>
<evidence type="ECO:0008006" key="3">
    <source>
        <dbReference type="Google" id="ProtNLM"/>
    </source>
</evidence>
<evidence type="ECO:0000313" key="1">
    <source>
        <dbReference type="EMBL" id="KAJ4425419.1"/>
    </source>
</evidence>
<dbReference type="InterPro" id="IPR012337">
    <property type="entry name" value="RNaseH-like_sf"/>
</dbReference>
<name>A0ABQ8RUS3_PERAM</name>
<keyword evidence="2" id="KW-1185">Reference proteome</keyword>
<dbReference type="CDD" id="cd09276">
    <property type="entry name" value="Rnase_HI_RT_non_LTR"/>
    <property type="match status" value="1"/>
</dbReference>
<reference evidence="1 2" key="1">
    <citation type="journal article" date="2022" name="Allergy">
        <title>Genome assembly and annotation of Periplaneta americana reveal a comprehensive cockroach allergen profile.</title>
        <authorList>
            <person name="Wang L."/>
            <person name="Xiong Q."/>
            <person name="Saelim N."/>
            <person name="Wang L."/>
            <person name="Nong W."/>
            <person name="Wan A.T."/>
            <person name="Shi M."/>
            <person name="Liu X."/>
            <person name="Cao Q."/>
            <person name="Hui J.H.L."/>
            <person name="Sookrung N."/>
            <person name="Leung T.F."/>
            <person name="Tungtrongchitr A."/>
            <person name="Tsui S.K.W."/>
        </authorList>
    </citation>
    <scope>NUCLEOTIDE SEQUENCE [LARGE SCALE GENOMIC DNA]</scope>
    <source>
        <strain evidence="1">PWHHKU_190912</strain>
    </source>
</reference>
<gene>
    <name evidence="1" type="ORF">ANN_28034</name>
</gene>
<organism evidence="1 2">
    <name type="scientific">Periplaneta americana</name>
    <name type="common">American cockroach</name>
    <name type="synonym">Blatta americana</name>
    <dbReference type="NCBI Taxonomy" id="6978"/>
    <lineage>
        <taxon>Eukaryota</taxon>
        <taxon>Metazoa</taxon>
        <taxon>Ecdysozoa</taxon>
        <taxon>Arthropoda</taxon>
        <taxon>Hexapoda</taxon>
        <taxon>Insecta</taxon>
        <taxon>Pterygota</taxon>
        <taxon>Neoptera</taxon>
        <taxon>Polyneoptera</taxon>
        <taxon>Dictyoptera</taxon>
        <taxon>Blattodea</taxon>
        <taxon>Blattoidea</taxon>
        <taxon>Blattidae</taxon>
        <taxon>Blattinae</taxon>
        <taxon>Periplaneta</taxon>
    </lineage>
</organism>
<dbReference type="EMBL" id="JAJSOF020000043">
    <property type="protein sequence ID" value="KAJ4425419.1"/>
    <property type="molecule type" value="Genomic_DNA"/>
</dbReference>
<protein>
    <recommendedName>
        <fullName evidence="3">RNase H type-1 domain-containing protein</fullName>
    </recommendedName>
</protein>
<comment type="caution">
    <text evidence="1">The sequence shown here is derived from an EMBL/GenBank/DDBJ whole genome shotgun (WGS) entry which is preliminary data.</text>
</comment>